<dbReference type="GeneID" id="86833165"/>
<dbReference type="EMBL" id="JADBGF010000001">
    <property type="protein sequence ID" value="MBE1602595.1"/>
    <property type="molecule type" value="Genomic_DNA"/>
</dbReference>
<evidence type="ECO:0000313" key="2">
    <source>
        <dbReference type="Proteomes" id="UP000629287"/>
    </source>
</evidence>
<reference evidence="1 2" key="1">
    <citation type="submission" date="2020-10" db="EMBL/GenBank/DDBJ databases">
        <title>Sequencing the genomes of 1000 actinobacteria strains.</title>
        <authorList>
            <person name="Klenk H.-P."/>
        </authorList>
    </citation>
    <scope>NUCLEOTIDE SEQUENCE [LARGE SCALE GENOMIC DNA]</scope>
    <source>
        <strain evidence="1 2">DSM 41803</strain>
    </source>
</reference>
<accession>A0A8I0PHY9</accession>
<protein>
    <submittedName>
        <fullName evidence="1">Uncharacterized protein</fullName>
    </submittedName>
</protein>
<comment type="caution">
    <text evidence="1">The sequence shown here is derived from an EMBL/GenBank/DDBJ whole genome shotgun (WGS) entry which is preliminary data.</text>
</comment>
<gene>
    <name evidence="1" type="ORF">H4687_008724</name>
</gene>
<name>A0A8I0PHY9_9ACTN</name>
<keyword evidence="2" id="KW-1185">Reference proteome</keyword>
<dbReference type="AlphaFoldDB" id="A0A8I0PHY9"/>
<proteinExistence type="predicted"/>
<evidence type="ECO:0000313" key="1">
    <source>
        <dbReference type="EMBL" id="MBE1602595.1"/>
    </source>
</evidence>
<organism evidence="1 2">
    <name type="scientific">Streptomyces stelliscabiei</name>
    <dbReference type="NCBI Taxonomy" id="146820"/>
    <lineage>
        <taxon>Bacteria</taxon>
        <taxon>Bacillati</taxon>
        <taxon>Actinomycetota</taxon>
        <taxon>Actinomycetes</taxon>
        <taxon>Kitasatosporales</taxon>
        <taxon>Streptomycetaceae</taxon>
        <taxon>Streptomyces</taxon>
    </lineage>
</organism>
<sequence>MVEIGAGFHTPGVIRRPMEKLVRQTSRARLVRINPAHPDVPSDLGSRALSVPLGADQLLDGLHP</sequence>
<dbReference type="RefSeq" id="WP_046918215.1">
    <property type="nucleotide sequence ID" value="NZ_JADBGF010000001.1"/>
</dbReference>
<dbReference type="Proteomes" id="UP000629287">
    <property type="component" value="Unassembled WGS sequence"/>
</dbReference>